<feature type="transmembrane region" description="Helical" evidence="7">
    <location>
        <begin position="64"/>
        <end position="84"/>
    </location>
</feature>
<evidence type="ECO:0000256" key="1">
    <source>
        <dbReference type="ARBA" id="ARBA00004651"/>
    </source>
</evidence>
<feature type="transmembrane region" description="Helical" evidence="7">
    <location>
        <begin position="197"/>
        <end position="218"/>
    </location>
</feature>
<dbReference type="GO" id="GO:0015297">
    <property type="term" value="F:antiporter activity"/>
    <property type="evidence" value="ECO:0007669"/>
    <property type="project" value="InterPro"/>
</dbReference>
<protein>
    <submittedName>
        <fullName evidence="8">MATE family efflux transporter</fullName>
    </submittedName>
</protein>
<evidence type="ECO:0000256" key="4">
    <source>
        <dbReference type="ARBA" id="ARBA00022692"/>
    </source>
</evidence>
<sequence>MSSNNKTDFTQGSILKKLFWFMLPILGALILQAAYGAVDLLVVGKFGSTAGLSAVSTGSQVLNLVTFVVTQFAMGITVLIARYIGEKKTGQIGKVLGGGVVVFTIISIGLFIFMVCFARLISVLMQAPTEAVSLTTVYVRICGSGIFFIVAYNVLAAIFRGLGDSRSPLIFVFVACIVNIVGDMLLVAGLHMDAAGAALATVLAQAVSVVCAIVMLFRKKLPFSIAKSDFRLNKQCRKFLEIGLPLALQEFLTQLSFLALCAFVNRLGLEASSGYGVACKIVNFAMLIPSSLMQSMASFVSQNVGAGNKKRARQAMFTGIGIGAAFGCVVFCIVMFKGDVLAGCFSNDAAVIQKGFEYLKGFAPETILTAVLFSMIGYFNGNNKTLWVMIQGLTQTLLVRLPMAYIMSIQPNASLTNIGIAAPTSTVVGIVLNIIFFFSYE</sequence>
<comment type="subcellular location">
    <subcellularLocation>
        <location evidence="1">Cell membrane</location>
        <topology evidence="1">Multi-pass membrane protein</topology>
    </subcellularLocation>
</comment>
<feature type="transmembrane region" description="Helical" evidence="7">
    <location>
        <begin position="170"/>
        <end position="191"/>
    </location>
</feature>
<dbReference type="GO" id="GO:0042910">
    <property type="term" value="F:xenobiotic transmembrane transporter activity"/>
    <property type="evidence" value="ECO:0007669"/>
    <property type="project" value="InterPro"/>
</dbReference>
<evidence type="ECO:0000256" key="3">
    <source>
        <dbReference type="ARBA" id="ARBA00022475"/>
    </source>
</evidence>
<dbReference type="InterPro" id="IPR002528">
    <property type="entry name" value="MATE_fam"/>
</dbReference>
<keyword evidence="4 7" id="KW-0812">Transmembrane</keyword>
<dbReference type="EMBL" id="LLKB01000005">
    <property type="protein sequence ID" value="KQC85391.1"/>
    <property type="molecule type" value="Genomic_DNA"/>
</dbReference>
<evidence type="ECO:0000313" key="8">
    <source>
        <dbReference type="EMBL" id="KQC85391.1"/>
    </source>
</evidence>
<reference evidence="8 9" key="1">
    <citation type="submission" date="2015-10" db="EMBL/GenBank/DDBJ databases">
        <title>Butyribacter intestini gen. nov., sp. nov., a butyric acid-producing bacterium of the family Lachnospiraceae isolated from the human faeces.</title>
        <authorList>
            <person name="Zou Y."/>
            <person name="Xue W."/>
            <person name="Luo G."/>
            <person name="Lv M."/>
        </authorList>
    </citation>
    <scope>NUCLEOTIDE SEQUENCE [LARGE SCALE GENOMIC DNA]</scope>
    <source>
        <strain evidence="8 9">TF01-11</strain>
    </source>
</reference>
<feature type="transmembrane region" description="Helical" evidence="7">
    <location>
        <begin position="137"/>
        <end position="158"/>
    </location>
</feature>
<evidence type="ECO:0000313" key="9">
    <source>
        <dbReference type="Proteomes" id="UP000050833"/>
    </source>
</evidence>
<dbReference type="InterPro" id="IPR052031">
    <property type="entry name" value="Membrane_Transporter-Flippase"/>
</dbReference>
<feature type="transmembrane region" description="Helical" evidence="7">
    <location>
        <begin position="358"/>
        <end position="379"/>
    </location>
</feature>
<gene>
    <name evidence="8" type="ORF">APZ18_11955</name>
</gene>
<dbReference type="NCBIfam" id="TIGR00797">
    <property type="entry name" value="matE"/>
    <property type="match status" value="1"/>
</dbReference>
<evidence type="ECO:0000256" key="2">
    <source>
        <dbReference type="ARBA" id="ARBA00022448"/>
    </source>
</evidence>
<feature type="transmembrane region" description="Helical" evidence="7">
    <location>
        <begin position="315"/>
        <end position="338"/>
    </location>
</feature>
<dbReference type="GO" id="GO:0005886">
    <property type="term" value="C:plasma membrane"/>
    <property type="evidence" value="ECO:0007669"/>
    <property type="project" value="UniProtKB-SubCell"/>
</dbReference>
<dbReference type="PANTHER" id="PTHR43549:SF3">
    <property type="entry name" value="MULTIDRUG RESISTANCE PROTEIN YPNP-RELATED"/>
    <property type="match status" value="1"/>
</dbReference>
<dbReference type="Pfam" id="PF01554">
    <property type="entry name" value="MatE"/>
    <property type="match status" value="2"/>
</dbReference>
<evidence type="ECO:0000256" key="5">
    <source>
        <dbReference type="ARBA" id="ARBA00022989"/>
    </source>
</evidence>
<dbReference type="PANTHER" id="PTHR43549">
    <property type="entry name" value="MULTIDRUG RESISTANCE PROTEIN YPNP-RELATED"/>
    <property type="match status" value="1"/>
</dbReference>
<evidence type="ECO:0000256" key="7">
    <source>
        <dbReference type="SAM" id="Phobius"/>
    </source>
</evidence>
<dbReference type="AlphaFoldDB" id="A0AAW3JUD3"/>
<evidence type="ECO:0000256" key="6">
    <source>
        <dbReference type="ARBA" id="ARBA00023136"/>
    </source>
</evidence>
<proteinExistence type="predicted"/>
<dbReference type="RefSeq" id="WP_055945238.1">
    <property type="nucleotide sequence ID" value="NZ_JAQDCV010000007.1"/>
</dbReference>
<keyword evidence="5 7" id="KW-1133">Transmembrane helix</keyword>
<keyword evidence="9" id="KW-1185">Reference proteome</keyword>
<keyword evidence="2" id="KW-0813">Transport</keyword>
<dbReference type="Proteomes" id="UP000050833">
    <property type="component" value="Unassembled WGS sequence"/>
</dbReference>
<dbReference type="PIRSF" id="PIRSF006603">
    <property type="entry name" value="DinF"/>
    <property type="match status" value="1"/>
</dbReference>
<feature type="transmembrane region" description="Helical" evidence="7">
    <location>
        <begin position="21"/>
        <end position="44"/>
    </location>
</feature>
<keyword evidence="6 7" id="KW-0472">Membrane</keyword>
<name>A0AAW3JUD3_9FIRM</name>
<feature type="transmembrane region" description="Helical" evidence="7">
    <location>
        <begin position="418"/>
        <end position="440"/>
    </location>
</feature>
<comment type="caution">
    <text evidence="8">The sequence shown here is derived from an EMBL/GenBank/DDBJ whole genome shotgun (WGS) entry which is preliminary data.</text>
</comment>
<dbReference type="CDD" id="cd13138">
    <property type="entry name" value="MATE_yoeA_like"/>
    <property type="match status" value="1"/>
</dbReference>
<accession>A0AAW3JUD3</accession>
<feature type="transmembrane region" description="Helical" evidence="7">
    <location>
        <begin position="96"/>
        <end position="125"/>
    </location>
</feature>
<organism evidence="8 9">
    <name type="scientific">Butyribacter intestini</name>
    <dbReference type="NCBI Taxonomy" id="1703332"/>
    <lineage>
        <taxon>Bacteria</taxon>
        <taxon>Bacillati</taxon>
        <taxon>Bacillota</taxon>
        <taxon>Clostridia</taxon>
        <taxon>Lachnospirales</taxon>
        <taxon>Lachnospiraceae</taxon>
        <taxon>Butyribacter</taxon>
    </lineage>
</organism>
<keyword evidence="3" id="KW-1003">Cell membrane</keyword>
<dbReference type="InterPro" id="IPR048279">
    <property type="entry name" value="MdtK-like"/>
</dbReference>
<feature type="transmembrane region" description="Helical" evidence="7">
    <location>
        <begin position="386"/>
        <end position="406"/>
    </location>
</feature>